<evidence type="ECO:0000256" key="2">
    <source>
        <dbReference type="ARBA" id="ARBA00022448"/>
    </source>
</evidence>
<dbReference type="RefSeq" id="WP_125943628.1">
    <property type="nucleotide sequence ID" value="NZ_PXZH01000004.1"/>
</dbReference>
<feature type="transmembrane region" description="Helical" evidence="6">
    <location>
        <begin position="33"/>
        <end position="51"/>
    </location>
</feature>
<dbReference type="PANTHER" id="PTHR31645">
    <property type="entry name" value="OLIGOPEPTIDE TRANSPORTER YGL114W-RELATED"/>
    <property type="match status" value="1"/>
</dbReference>
<dbReference type="InterPro" id="IPR004813">
    <property type="entry name" value="OPT"/>
</dbReference>
<evidence type="ECO:0000256" key="6">
    <source>
        <dbReference type="SAM" id="Phobius"/>
    </source>
</evidence>
<dbReference type="InterPro" id="IPR045035">
    <property type="entry name" value="YSL-like"/>
</dbReference>
<feature type="transmembrane region" description="Helical" evidence="6">
    <location>
        <begin position="288"/>
        <end position="310"/>
    </location>
</feature>
<feature type="transmembrane region" description="Helical" evidence="6">
    <location>
        <begin position="221"/>
        <end position="248"/>
    </location>
</feature>
<keyword evidence="2" id="KW-0813">Transport</keyword>
<feature type="transmembrane region" description="Helical" evidence="6">
    <location>
        <begin position="57"/>
        <end position="78"/>
    </location>
</feature>
<dbReference type="Pfam" id="PF03169">
    <property type="entry name" value="OPT"/>
    <property type="match status" value="1"/>
</dbReference>
<dbReference type="AlphaFoldDB" id="A0A3R9YC46"/>
<feature type="transmembrane region" description="Helical" evidence="6">
    <location>
        <begin position="574"/>
        <end position="592"/>
    </location>
</feature>
<evidence type="ECO:0000313" key="7">
    <source>
        <dbReference type="EMBL" id="RST88950.1"/>
    </source>
</evidence>
<name>A0A3R9YC46_9ENTE</name>
<evidence type="ECO:0000256" key="3">
    <source>
        <dbReference type="ARBA" id="ARBA00022692"/>
    </source>
</evidence>
<comment type="subcellular location">
    <subcellularLocation>
        <location evidence="1">Membrane</location>
        <topology evidence="1">Multi-pass membrane protein</topology>
    </subcellularLocation>
</comment>
<evidence type="ECO:0000256" key="5">
    <source>
        <dbReference type="ARBA" id="ARBA00023136"/>
    </source>
</evidence>
<keyword evidence="8" id="KW-1185">Reference proteome</keyword>
<feature type="transmembrane region" description="Helical" evidence="6">
    <location>
        <begin position="453"/>
        <end position="473"/>
    </location>
</feature>
<feature type="transmembrane region" description="Helical" evidence="6">
    <location>
        <begin position="123"/>
        <end position="145"/>
    </location>
</feature>
<dbReference type="Proteomes" id="UP000277864">
    <property type="component" value="Unassembled WGS sequence"/>
</dbReference>
<feature type="transmembrane region" description="Helical" evidence="6">
    <location>
        <begin position="385"/>
        <end position="408"/>
    </location>
</feature>
<feature type="transmembrane region" description="Helical" evidence="6">
    <location>
        <begin position="331"/>
        <end position="348"/>
    </location>
</feature>
<dbReference type="OrthoDB" id="9809340at2"/>
<feature type="transmembrane region" description="Helical" evidence="6">
    <location>
        <begin position="414"/>
        <end position="433"/>
    </location>
</feature>
<dbReference type="EMBL" id="PXZH01000004">
    <property type="protein sequence ID" value="RST88950.1"/>
    <property type="molecule type" value="Genomic_DNA"/>
</dbReference>
<gene>
    <name evidence="7" type="ORF">C7P63_07875</name>
</gene>
<evidence type="ECO:0000256" key="1">
    <source>
        <dbReference type="ARBA" id="ARBA00004141"/>
    </source>
</evidence>
<protein>
    <submittedName>
        <fullName evidence="7">Oligopeptide transporter, OPT family</fullName>
    </submittedName>
</protein>
<comment type="caution">
    <text evidence="7">The sequence shown here is derived from an EMBL/GenBank/DDBJ whole genome shotgun (WGS) entry which is preliminary data.</text>
</comment>
<reference evidence="7 8" key="1">
    <citation type="submission" date="2018-03" db="EMBL/GenBank/DDBJ databases">
        <authorList>
            <person name="Gulvik C.A."/>
        </authorList>
    </citation>
    <scope>NUCLEOTIDE SEQUENCE [LARGE SCALE GENOMIC DNA]</scope>
    <source>
        <strain evidence="7 8">JCM 31581</strain>
    </source>
</reference>
<feature type="transmembrane region" description="Helical" evidence="6">
    <location>
        <begin position="534"/>
        <end position="554"/>
    </location>
</feature>
<dbReference type="GO" id="GO:0016020">
    <property type="term" value="C:membrane"/>
    <property type="evidence" value="ECO:0007669"/>
    <property type="project" value="UniProtKB-SubCell"/>
</dbReference>
<evidence type="ECO:0000256" key="4">
    <source>
        <dbReference type="ARBA" id="ARBA00022989"/>
    </source>
</evidence>
<dbReference type="PANTHER" id="PTHR31645:SF0">
    <property type="entry name" value="OLIGOPEPTIDE TRANSPORTER YGL114W-RELATED"/>
    <property type="match status" value="1"/>
</dbReference>
<feature type="transmembrane region" description="Helical" evidence="6">
    <location>
        <begin position="612"/>
        <end position="629"/>
    </location>
</feature>
<proteinExistence type="predicted"/>
<keyword evidence="5 6" id="KW-0472">Membrane</keyword>
<accession>A0A3R9YC46</accession>
<evidence type="ECO:0000313" key="8">
    <source>
        <dbReference type="Proteomes" id="UP000277864"/>
    </source>
</evidence>
<keyword evidence="4 6" id="KW-1133">Transmembrane helix</keyword>
<dbReference type="InterPro" id="IPR004814">
    <property type="entry name" value="Oligopep_transpt"/>
</dbReference>
<dbReference type="NCBIfam" id="TIGR00733">
    <property type="entry name" value="OPT family oligopeptide transporter"/>
    <property type="match status" value="1"/>
</dbReference>
<sequence>MKKLSKDAYGGVDGKDYVPYVPDGKHQKSGGTLVLIFGILLAIIFAASTAYSGMKVGLTVAAGIPGSIIGSGLVAMFVKSKSILSKNILSGMSTGGESIASGMIFVLPAVILIGGHVNFIHGVIIGIAAVLFSIGATTLVQDYLLVQEHGRLVYPEAMAISESLVASDAGGDSLKNMGIGFAISGVLTSLTGSVFGVVNNVVSYVSNGFYKCKMEIEANPMLSGIGFIVGLKVAVTMFAGSILTNFAIIPLIGYFTELANANATVWDSANLLVSEVTVNEISGSYTKYIGAGMMISGGLIGAIQLIPTIYTSISQTLKSRDKDGDSDASSIIVLLAGIVLTFVGGFIISGSASVAIVGAILSIVLSMLFAIVSGRLTGVIGTSNLPVSGMTIASLVIMTLVFLVMGWTTDAHNVTLLMFGTFVVVVIAVAGSYMQSQKATFIMGGSSKEMRKYFMISGIVGVVVVIGIIQLLAPQIAITGEEAPFAVPQANLIATLTSGIMQGKLPWLMVIVGIVLGIVFFLLDLSVMSLAVGAYLPISTTSIILIGALVRVLVEKISKDDAVREERVTNGISLSSGLIAGGSIIGLIGIILQVSKVITPGTPSGFLGGNSGAYLLLVLLVVLSILPILKTRNEGTSSESDK</sequence>
<keyword evidence="3 6" id="KW-0812">Transmembrane</keyword>
<feature type="transmembrane region" description="Helical" evidence="6">
    <location>
        <begin position="354"/>
        <end position="373"/>
    </location>
</feature>
<dbReference type="GO" id="GO:0035673">
    <property type="term" value="F:oligopeptide transmembrane transporter activity"/>
    <property type="evidence" value="ECO:0007669"/>
    <property type="project" value="InterPro"/>
</dbReference>
<organism evidence="7 8">
    <name type="scientific">Vagococcus humatus</name>
    <dbReference type="NCBI Taxonomy" id="1889241"/>
    <lineage>
        <taxon>Bacteria</taxon>
        <taxon>Bacillati</taxon>
        <taxon>Bacillota</taxon>
        <taxon>Bacilli</taxon>
        <taxon>Lactobacillales</taxon>
        <taxon>Enterococcaceae</taxon>
        <taxon>Vagococcus</taxon>
    </lineage>
</organism>
<feature type="transmembrane region" description="Helical" evidence="6">
    <location>
        <begin position="508"/>
        <end position="528"/>
    </location>
</feature>
<feature type="transmembrane region" description="Helical" evidence="6">
    <location>
        <begin position="99"/>
        <end position="117"/>
    </location>
</feature>